<feature type="domain" description="PNPLA" evidence="6">
    <location>
        <begin position="14"/>
        <end position="170"/>
    </location>
</feature>
<dbReference type="RefSeq" id="WP_218021822.1">
    <property type="nucleotide sequence ID" value="NZ_JAJFOE010000001.1"/>
</dbReference>
<dbReference type="PANTHER" id="PTHR14226:SF57">
    <property type="entry name" value="BLR7027 PROTEIN"/>
    <property type="match status" value="1"/>
</dbReference>
<evidence type="ECO:0000256" key="5">
    <source>
        <dbReference type="SAM" id="Phobius"/>
    </source>
</evidence>
<dbReference type="PROSITE" id="PS51635">
    <property type="entry name" value="PNPLA"/>
    <property type="match status" value="1"/>
</dbReference>
<keyword evidence="5" id="KW-0812">Transmembrane</keyword>
<keyword evidence="3 4" id="KW-0443">Lipid metabolism</keyword>
<feature type="short sequence motif" description="DGA/G" evidence="4">
    <location>
        <begin position="157"/>
        <end position="159"/>
    </location>
</feature>
<keyword evidence="5" id="KW-0472">Membrane</keyword>
<dbReference type="Gene3D" id="3.40.1090.10">
    <property type="entry name" value="Cytosolic phospholipase A2 catalytic domain"/>
    <property type="match status" value="2"/>
</dbReference>
<feature type="short sequence motif" description="GXSXG" evidence="4">
    <location>
        <begin position="49"/>
        <end position="53"/>
    </location>
</feature>
<proteinExistence type="predicted"/>
<feature type="active site" description="Proton acceptor" evidence="4">
    <location>
        <position position="157"/>
    </location>
</feature>
<evidence type="ECO:0000256" key="3">
    <source>
        <dbReference type="ARBA" id="ARBA00023098"/>
    </source>
</evidence>
<sequence length="250" mass="25184">MTSALPPNGFRSALVLGGGGSVGTVWTVGLVVGLREAGIDLARADRIVGTSAGAVVAAVLADGGDVARLLTPPEPGPAPAPAVPTDAADHVARMDALLAMPRWPNRDLVVTSVDAESGDLRAWTRADAASVAEAVAASTAVPGVFPPIPIDGGRYADGGVRSPINADLATGAETIVILEPGAHLYPRADTDHELGSATTISVAPDAQAIAATGADVFDPEAFRPAYEAGLRQSAVAAARLRELWPTPSGP</sequence>
<keyword evidence="1 4" id="KW-0378">Hydrolase</keyword>
<keyword evidence="5" id="KW-1133">Transmembrane helix</keyword>
<dbReference type="InterPro" id="IPR050301">
    <property type="entry name" value="NTE"/>
</dbReference>
<dbReference type="SUPFAM" id="SSF52151">
    <property type="entry name" value="FabD/lysophospholipase-like"/>
    <property type="match status" value="1"/>
</dbReference>
<dbReference type="Pfam" id="PF01734">
    <property type="entry name" value="Patatin"/>
    <property type="match status" value="2"/>
</dbReference>
<reference evidence="7 8" key="1">
    <citation type="submission" date="2018-06" db="EMBL/GenBank/DDBJ databases">
        <authorList>
            <consortium name="Pathogen Informatics"/>
            <person name="Doyle S."/>
        </authorList>
    </citation>
    <scope>NUCLEOTIDE SEQUENCE [LARGE SCALE GENOMIC DNA]</scope>
    <source>
        <strain evidence="7 8">NCTC13184</strain>
    </source>
</reference>
<organism evidence="7 8">
    <name type="scientific">Nocardia africana</name>
    <dbReference type="NCBI Taxonomy" id="134964"/>
    <lineage>
        <taxon>Bacteria</taxon>
        <taxon>Bacillati</taxon>
        <taxon>Actinomycetota</taxon>
        <taxon>Actinomycetes</taxon>
        <taxon>Mycobacteriales</taxon>
        <taxon>Nocardiaceae</taxon>
        <taxon>Nocardia</taxon>
    </lineage>
</organism>
<feature type="short sequence motif" description="GXGXXG" evidence="4">
    <location>
        <begin position="18"/>
        <end position="23"/>
    </location>
</feature>
<dbReference type="InterPro" id="IPR002641">
    <property type="entry name" value="PNPLA_dom"/>
</dbReference>
<dbReference type="GO" id="GO:0016787">
    <property type="term" value="F:hydrolase activity"/>
    <property type="evidence" value="ECO:0007669"/>
    <property type="project" value="UniProtKB-UniRule"/>
</dbReference>
<gene>
    <name evidence="7" type="ORF">NCTC13184_04757</name>
</gene>
<accession>A0A378WZC4</accession>
<dbReference type="InterPro" id="IPR016035">
    <property type="entry name" value="Acyl_Trfase/lysoPLipase"/>
</dbReference>
<evidence type="ECO:0000256" key="1">
    <source>
        <dbReference type="ARBA" id="ARBA00022801"/>
    </source>
</evidence>
<evidence type="ECO:0000256" key="4">
    <source>
        <dbReference type="PROSITE-ProRule" id="PRU01161"/>
    </source>
</evidence>
<evidence type="ECO:0000259" key="6">
    <source>
        <dbReference type="PROSITE" id="PS51635"/>
    </source>
</evidence>
<dbReference type="EMBL" id="UGRU01000001">
    <property type="protein sequence ID" value="SUA46232.1"/>
    <property type="molecule type" value="Genomic_DNA"/>
</dbReference>
<feature type="transmembrane region" description="Helical" evidence="5">
    <location>
        <begin position="12"/>
        <end position="34"/>
    </location>
</feature>
<evidence type="ECO:0000313" key="7">
    <source>
        <dbReference type="EMBL" id="SUA46232.1"/>
    </source>
</evidence>
<protein>
    <submittedName>
        <fullName evidence="7">Patatin-like phospholipase</fullName>
    </submittedName>
</protein>
<dbReference type="AlphaFoldDB" id="A0A378WZC4"/>
<dbReference type="GO" id="GO:0016042">
    <property type="term" value="P:lipid catabolic process"/>
    <property type="evidence" value="ECO:0007669"/>
    <property type="project" value="UniProtKB-UniRule"/>
</dbReference>
<evidence type="ECO:0000256" key="2">
    <source>
        <dbReference type="ARBA" id="ARBA00022963"/>
    </source>
</evidence>
<feature type="active site" description="Nucleophile" evidence="4">
    <location>
        <position position="51"/>
    </location>
</feature>
<keyword evidence="2 4" id="KW-0442">Lipid degradation</keyword>
<name>A0A378WZC4_9NOCA</name>
<evidence type="ECO:0000313" key="8">
    <source>
        <dbReference type="Proteomes" id="UP000255082"/>
    </source>
</evidence>
<dbReference type="PANTHER" id="PTHR14226">
    <property type="entry name" value="NEUROPATHY TARGET ESTERASE/SWISS CHEESE D.MELANOGASTER"/>
    <property type="match status" value="1"/>
</dbReference>
<dbReference type="Proteomes" id="UP000255082">
    <property type="component" value="Unassembled WGS sequence"/>
</dbReference>